<organism evidence="2 3">
    <name type="scientific">Galbibacter pacificus</name>
    <dbReference type="NCBI Taxonomy" id="2996052"/>
    <lineage>
        <taxon>Bacteria</taxon>
        <taxon>Pseudomonadati</taxon>
        <taxon>Bacteroidota</taxon>
        <taxon>Flavobacteriia</taxon>
        <taxon>Flavobacteriales</taxon>
        <taxon>Flavobacteriaceae</taxon>
        <taxon>Galbibacter</taxon>
    </lineage>
</organism>
<evidence type="ECO:0000313" key="3">
    <source>
        <dbReference type="Proteomes" id="UP001153642"/>
    </source>
</evidence>
<name>A0ABT6FUA2_9FLAO</name>
<accession>A0ABT6FUA2</accession>
<feature type="transmembrane region" description="Helical" evidence="1">
    <location>
        <begin position="323"/>
        <end position="340"/>
    </location>
</feature>
<protein>
    <recommendedName>
        <fullName evidence="4">Polysaccharide chain length determinant N-terminal domain-containing protein</fullName>
    </recommendedName>
</protein>
<comment type="caution">
    <text evidence="2">The sequence shown here is derived from an EMBL/GenBank/DDBJ whole genome shotgun (WGS) entry which is preliminary data.</text>
</comment>
<keyword evidence="3" id="KW-1185">Reference proteome</keyword>
<sequence length="355" mass="40407">MSEHTQPNNQHNNSEEIDLGQLFKLIGDGFRKFFNFIGDIFKGIFNIIISFLLFIQRHIIKFVIAGVIGVVVGVVLDMNKAPKYVSTMVVEPNFQSVQQLYNNINFYNELAEAEDSVALAEALGIEVHEAAAVKKITAESYSDENQKVKLFDEFVRSLDTTTRRAIDMEKYLENFNSFDARYHTIIVEATNSMVAKKLQNPIITSISLNKYFQTQKETSTENIELQKEILNGQLAKIDSLQQLYKRVMEKEASKPMQGTNISLGENGDKESRELALIREIDQIKNNLVEINEEEANKSSILNVISDFPRRGVEMKGIFKSYKFLVPIALLGILLLGLSLLELDKFLKEVARQQQK</sequence>
<gene>
    <name evidence="2" type="ORF">OSR52_13195</name>
</gene>
<keyword evidence="1" id="KW-0812">Transmembrane</keyword>
<proteinExistence type="predicted"/>
<reference evidence="2" key="1">
    <citation type="submission" date="2022-11" db="EMBL/GenBank/DDBJ databases">
        <title>High-quality draft genome sequence of Galbibacter sp. strain CMA-7.</title>
        <authorList>
            <person name="Wei L."/>
            <person name="Dong C."/>
            <person name="Shao Z."/>
        </authorList>
    </citation>
    <scope>NUCLEOTIDE SEQUENCE</scope>
    <source>
        <strain evidence="2">CMA-7</strain>
    </source>
</reference>
<keyword evidence="1" id="KW-0472">Membrane</keyword>
<dbReference type="RefSeq" id="WP_277900542.1">
    <property type="nucleotide sequence ID" value="NZ_JAPMUA010000004.1"/>
</dbReference>
<feature type="transmembrane region" description="Helical" evidence="1">
    <location>
        <begin position="33"/>
        <end position="53"/>
    </location>
</feature>
<keyword evidence="1" id="KW-1133">Transmembrane helix</keyword>
<evidence type="ECO:0000313" key="2">
    <source>
        <dbReference type="EMBL" id="MDG3586826.1"/>
    </source>
</evidence>
<dbReference type="EMBL" id="JAPMUA010000004">
    <property type="protein sequence ID" value="MDG3586826.1"/>
    <property type="molecule type" value="Genomic_DNA"/>
</dbReference>
<feature type="transmembrane region" description="Helical" evidence="1">
    <location>
        <begin position="59"/>
        <end position="78"/>
    </location>
</feature>
<dbReference type="Proteomes" id="UP001153642">
    <property type="component" value="Unassembled WGS sequence"/>
</dbReference>
<evidence type="ECO:0000256" key="1">
    <source>
        <dbReference type="SAM" id="Phobius"/>
    </source>
</evidence>
<evidence type="ECO:0008006" key="4">
    <source>
        <dbReference type="Google" id="ProtNLM"/>
    </source>
</evidence>